<dbReference type="eggNOG" id="ENOG502SESG">
    <property type="taxonomic scope" value="Eukaryota"/>
</dbReference>
<dbReference type="Proteomes" id="UP000011761">
    <property type="component" value="Unassembled WGS sequence"/>
</dbReference>
<dbReference type="GO" id="GO:1990879">
    <property type="term" value="C:CST complex"/>
    <property type="evidence" value="ECO:0007669"/>
    <property type="project" value="InterPro"/>
</dbReference>
<evidence type="ECO:0000313" key="1">
    <source>
        <dbReference type="EMBL" id="EMC92451.1"/>
    </source>
</evidence>
<organism evidence="1 2">
    <name type="scientific">Baudoinia panamericana (strain UAMH 10762)</name>
    <name type="common">Angels' share fungus</name>
    <name type="synonym">Baudoinia compniacensis (strain UAMH 10762)</name>
    <dbReference type="NCBI Taxonomy" id="717646"/>
    <lineage>
        <taxon>Eukaryota</taxon>
        <taxon>Fungi</taxon>
        <taxon>Dikarya</taxon>
        <taxon>Ascomycota</taxon>
        <taxon>Pezizomycotina</taxon>
        <taxon>Dothideomycetes</taxon>
        <taxon>Dothideomycetidae</taxon>
        <taxon>Mycosphaerellales</taxon>
        <taxon>Teratosphaeriaceae</taxon>
        <taxon>Baudoinia</taxon>
    </lineage>
</organism>
<dbReference type="RefSeq" id="XP_007680465.1">
    <property type="nucleotide sequence ID" value="XM_007682275.1"/>
</dbReference>
<dbReference type="OrthoDB" id="5275361at2759"/>
<gene>
    <name evidence="1" type="ORF">BAUCODRAFT_77748</name>
</gene>
<dbReference type="KEGG" id="bcom:BAUCODRAFT_77748"/>
<dbReference type="GeneID" id="19117121"/>
<dbReference type="EMBL" id="KB445562">
    <property type="protein sequence ID" value="EMC92451.1"/>
    <property type="molecule type" value="Genomic_DNA"/>
</dbReference>
<dbReference type="InterPro" id="IPR024222">
    <property type="entry name" value="Ten1_fungal"/>
</dbReference>
<name>M2M7Z0_BAUPA</name>
<dbReference type="GO" id="GO:0016233">
    <property type="term" value="P:telomere capping"/>
    <property type="evidence" value="ECO:0007669"/>
    <property type="project" value="InterPro"/>
</dbReference>
<dbReference type="HOGENOM" id="CLU_102601_1_0_1"/>
<proteinExistence type="predicted"/>
<dbReference type="AlphaFoldDB" id="M2M7Z0"/>
<dbReference type="InterPro" id="IPR012340">
    <property type="entry name" value="NA-bd_OB-fold"/>
</dbReference>
<sequence>MPEPSRLVKLGQLHQIDKGSKVRFLACVHNYDGQTARLTLKDRYPATSPGTPTAIVSIHGVIDGMNHELLETGAWLNVMGYVRSSPPDLVTSKPNRSKTARLTYIEATMIWSAGAIKLDVYQAAVTSLQETATIEPPD</sequence>
<accession>M2M7Z0</accession>
<dbReference type="Pfam" id="PF12658">
    <property type="entry name" value="Ten1"/>
    <property type="match status" value="1"/>
</dbReference>
<evidence type="ECO:0008006" key="3">
    <source>
        <dbReference type="Google" id="ProtNLM"/>
    </source>
</evidence>
<dbReference type="Gene3D" id="2.40.50.140">
    <property type="entry name" value="Nucleic acid-binding proteins"/>
    <property type="match status" value="1"/>
</dbReference>
<dbReference type="GO" id="GO:0043047">
    <property type="term" value="F:single-stranded telomeric DNA binding"/>
    <property type="evidence" value="ECO:0007669"/>
    <property type="project" value="InterPro"/>
</dbReference>
<keyword evidence="2" id="KW-1185">Reference proteome</keyword>
<evidence type="ECO:0000313" key="2">
    <source>
        <dbReference type="Proteomes" id="UP000011761"/>
    </source>
</evidence>
<dbReference type="OMA" id="GCVTHYT"/>
<reference evidence="1 2" key="1">
    <citation type="journal article" date="2012" name="PLoS Pathog.">
        <title>Diverse lifestyles and strategies of plant pathogenesis encoded in the genomes of eighteen Dothideomycetes fungi.</title>
        <authorList>
            <person name="Ohm R.A."/>
            <person name="Feau N."/>
            <person name="Henrissat B."/>
            <person name="Schoch C.L."/>
            <person name="Horwitz B.A."/>
            <person name="Barry K.W."/>
            <person name="Condon B.J."/>
            <person name="Copeland A.C."/>
            <person name="Dhillon B."/>
            <person name="Glaser F."/>
            <person name="Hesse C.N."/>
            <person name="Kosti I."/>
            <person name="LaButti K."/>
            <person name="Lindquist E.A."/>
            <person name="Lucas S."/>
            <person name="Salamov A.A."/>
            <person name="Bradshaw R.E."/>
            <person name="Ciuffetti L."/>
            <person name="Hamelin R.C."/>
            <person name="Kema G.H.J."/>
            <person name="Lawrence C."/>
            <person name="Scott J.A."/>
            <person name="Spatafora J.W."/>
            <person name="Turgeon B.G."/>
            <person name="de Wit P.J.G.M."/>
            <person name="Zhong S."/>
            <person name="Goodwin S.B."/>
            <person name="Grigoriev I.V."/>
        </authorList>
    </citation>
    <scope>NUCLEOTIDE SEQUENCE [LARGE SCALE GENOMIC DNA]</scope>
    <source>
        <strain evidence="1 2">UAMH 10762</strain>
    </source>
</reference>
<protein>
    <recommendedName>
        <fullName evidence="3">CST complex subunit Ten1</fullName>
    </recommendedName>
</protein>